<sequence length="171" mass="17974">MPLGGARRGRMPMIAQAAAALLALAVPSAAFAASWTAYGNARFGYLVDLPPGFPPIREADNGDGGVSASTEGHAALSVWGSYLLDSTFRQEAGSRIAGDAEKGWSIGYRAVTARAASWSGSKGDRILYVRAIARCRDQAAFMRIEYDASAKAVYDPIVSRLVKSLRASGGC</sequence>
<reference evidence="3" key="1">
    <citation type="journal article" date="2019" name="Int. J. Syst. Evol. Microbiol.">
        <title>The Global Catalogue of Microorganisms (GCM) 10K type strain sequencing project: providing services to taxonomists for standard genome sequencing and annotation.</title>
        <authorList>
            <consortium name="The Broad Institute Genomics Platform"/>
            <consortium name="The Broad Institute Genome Sequencing Center for Infectious Disease"/>
            <person name="Wu L."/>
            <person name="Ma J."/>
        </authorList>
    </citation>
    <scope>NUCLEOTIDE SEQUENCE [LARGE SCALE GENOMIC DNA]</scope>
    <source>
        <strain evidence="3">NBRC 107710</strain>
    </source>
</reference>
<evidence type="ECO:0000313" key="3">
    <source>
        <dbReference type="Proteomes" id="UP001156881"/>
    </source>
</evidence>
<dbReference type="EMBL" id="BSPG01000028">
    <property type="protein sequence ID" value="GLS45826.1"/>
    <property type="molecule type" value="Genomic_DNA"/>
</dbReference>
<name>A0ABQ6D716_9HYPH</name>
<dbReference type="Proteomes" id="UP001156881">
    <property type="component" value="Unassembled WGS sequence"/>
</dbReference>
<keyword evidence="1" id="KW-0732">Signal</keyword>
<protein>
    <submittedName>
        <fullName evidence="2">Uncharacterized protein</fullName>
    </submittedName>
</protein>
<evidence type="ECO:0000256" key="1">
    <source>
        <dbReference type="SAM" id="SignalP"/>
    </source>
</evidence>
<proteinExistence type="predicted"/>
<feature type="signal peptide" evidence="1">
    <location>
        <begin position="1"/>
        <end position="32"/>
    </location>
</feature>
<gene>
    <name evidence="2" type="ORF">GCM10007884_38170</name>
</gene>
<comment type="caution">
    <text evidence="2">The sequence shown here is derived from an EMBL/GenBank/DDBJ whole genome shotgun (WGS) entry which is preliminary data.</text>
</comment>
<keyword evidence="3" id="KW-1185">Reference proteome</keyword>
<evidence type="ECO:0000313" key="2">
    <source>
        <dbReference type="EMBL" id="GLS45826.1"/>
    </source>
</evidence>
<feature type="chain" id="PRO_5047244018" evidence="1">
    <location>
        <begin position="33"/>
        <end position="171"/>
    </location>
</feature>
<accession>A0ABQ6D716</accession>
<organism evidence="2 3">
    <name type="scientific">Methylobacterium brachythecii</name>
    <dbReference type="NCBI Taxonomy" id="1176177"/>
    <lineage>
        <taxon>Bacteria</taxon>
        <taxon>Pseudomonadati</taxon>
        <taxon>Pseudomonadota</taxon>
        <taxon>Alphaproteobacteria</taxon>
        <taxon>Hyphomicrobiales</taxon>
        <taxon>Methylobacteriaceae</taxon>
        <taxon>Methylobacterium</taxon>
    </lineage>
</organism>